<evidence type="ECO:0000313" key="2">
    <source>
        <dbReference type="Proteomes" id="UP000182835"/>
    </source>
</evidence>
<name>A0A1L8R553_9ENTE</name>
<organism evidence="1 2">
    <name type="scientific">Enterococcus canintestini</name>
    <dbReference type="NCBI Taxonomy" id="317010"/>
    <lineage>
        <taxon>Bacteria</taxon>
        <taxon>Bacillati</taxon>
        <taxon>Bacillota</taxon>
        <taxon>Bacilli</taxon>
        <taxon>Lactobacillales</taxon>
        <taxon>Enterococcaceae</taxon>
        <taxon>Enterococcus</taxon>
    </lineage>
</organism>
<evidence type="ECO:0000313" key="1">
    <source>
        <dbReference type="EMBL" id="OJG14855.1"/>
    </source>
</evidence>
<sequence>MIHGEDEAYEVTDEEDVFAIPREDIAEVIWKRSEHPIGHF</sequence>
<accession>A0A1L8R553</accession>
<gene>
    <name evidence="1" type="ORF">RU96_GL000609</name>
</gene>
<dbReference type="Proteomes" id="UP000182835">
    <property type="component" value="Unassembled WGS sequence"/>
</dbReference>
<dbReference type="EMBL" id="JXKG01000013">
    <property type="protein sequence ID" value="OJG14855.1"/>
    <property type="molecule type" value="Genomic_DNA"/>
</dbReference>
<protein>
    <submittedName>
        <fullName evidence="1">Uncharacterized protein</fullName>
    </submittedName>
</protein>
<dbReference type="AlphaFoldDB" id="A0A1L8R553"/>
<comment type="caution">
    <text evidence="1">The sequence shown here is derived from an EMBL/GenBank/DDBJ whole genome shotgun (WGS) entry which is preliminary data.</text>
</comment>
<proteinExistence type="predicted"/>
<dbReference type="STRING" id="317010.RU96_GL000609"/>
<reference evidence="1 2" key="1">
    <citation type="submission" date="2014-12" db="EMBL/GenBank/DDBJ databases">
        <title>Draft genome sequences of 29 type strains of Enterococci.</title>
        <authorList>
            <person name="Zhong Z."/>
            <person name="Sun Z."/>
            <person name="Liu W."/>
            <person name="Zhang W."/>
            <person name="Zhang H."/>
        </authorList>
    </citation>
    <scope>NUCLEOTIDE SEQUENCE [LARGE SCALE GENOMIC DNA]</scope>
    <source>
        <strain evidence="1 2">DSM 21207</strain>
    </source>
</reference>